<dbReference type="PROSITE" id="PS51779">
    <property type="entry name" value="POTRA"/>
    <property type="match status" value="1"/>
</dbReference>
<evidence type="ECO:0000256" key="2">
    <source>
        <dbReference type="ARBA" id="ARBA00022475"/>
    </source>
</evidence>
<dbReference type="EMBL" id="JAEPBG010000001">
    <property type="protein sequence ID" value="MBK4733545.1"/>
    <property type="molecule type" value="Genomic_DNA"/>
</dbReference>
<comment type="caution">
    <text evidence="11">The sequence shown here is derived from an EMBL/GenBank/DDBJ whole genome shotgun (WGS) entry which is preliminary data.</text>
</comment>
<dbReference type="InterPro" id="IPR045335">
    <property type="entry name" value="FtsQ_C_sf"/>
</dbReference>
<dbReference type="Pfam" id="PF08478">
    <property type="entry name" value="POTRA_1"/>
    <property type="match status" value="1"/>
</dbReference>
<dbReference type="RefSeq" id="WP_200590289.1">
    <property type="nucleotide sequence ID" value="NZ_JAEPBG010000001.1"/>
</dbReference>
<protein>
    <recommendedName>
        <fullName evidence="9">Cell division protein FtsQ</fullName>
    </recommendedName>
</protein>
<evidence type="ECO:0000256" key="6">
    <source>
        <dbReference type="ARBA" id="ARBA00022989"/>
    </source>
</evidence>
<dbReference type="PANTHER" id="PTHR35851:SF1">
    <property type="entry name" value="CELL DIVISION PROTEIN FTSQ"/>
    <property type="match status" value="1"/>
</dbReference>
<dbReference type="HAMAP" id="MF_00911">
    <property type="entry name" value="FtsQ_subfam"/>
    <property type="match status" value="1"/>
</dbReference>
<evidence type="ECO:0000256" key="3">
    <source>
        <dbReference type="ARBA" id="ARBA00022519"/>
    </source>
</evidence>
<evidence type="ECO:0000259" key="10">
    <source>
        <dbReference type="PROSITE" id="PS51779"/>
    </source>
</evidence>
<reference evidence="11" key="1">
    <citation type="submission" date="2021-01" db="EMBL/GenBank/DDBJ databases">
        <title>Genome sequence of strain Noviherbaspirillum sp. DKR-6.</title>
        <authorList>
            <person name="Chaudhary D.K."/>
        </authorList>
    </citation>
    <scope>NUCLEOTIDE SEQUENCE</scope>
    <source>
        <strain evidence="11">DKR-6</strain>
    </source>
</reference>
<proteinExistence type="inferred from homology"/>
<keyword evidence="5 9" id="KW-0812">Transmembrane</keyword>
<accession>A0A934SN69</accession>
<evidence type="ECO:0000256" key="9">
    <source>
        <dbReference type="HAMAP-Rule" id="MF_00911"/>
    </source>
</evidence>
<evidence type="ECO:0000256" key="7">
    <source>
        <dbReference type="ARBA" id="ARBA00023136"/>
    </source>
</evidence>
<evidence type="ECO:0000313" key="11">
    <source>
        <dbReference type="EMBL" id="MBK4733545.1"/>
    </source>
</evidence>
<evidence type="ECO:0000256" key="4">
    <source>
        <dbReference type="ARBA" id="ARBA00022618"/>
    </source>
</evidence>
<dbReference type="Gene3D" id="3.40.50.11690">
    <property type="entry name" value="Cell division protein FtsQ/DivIB"/>
    <property type="match status" value="1"/>
</dbReference>
<keyword evidence="6 9" id="KW-1133">Transmembrane helix</keyword>
<comment type="similarity">
    <text evidence="9">Belongs to the FtsQ/DivIB family. FtsQ subfamily.</text>
</comment>
<sequence length="255" mass="29001">MWQDVRLLNATANTLFGLLVLAIIGSGMWWVMHRPMFALREVRLEGPEGTALKHVSPSTVRATALPRIKGNFFTADLEQVRVAFESVPWVRRAAVRREWPNKLVVAIDEHRPLGTWGDDGRLISQDGDLFTANLDEAEEDGRLPEFFGPRGSEREVVGRFRDFIDWLAPVQLKPESVQLSGRYAWTVKLSNGMTVELGREQTRETLKNRVERLVRVYPQLVARLPGQIEYVDMRYPNGLALKADGLKLAPETKKK</sequence>
<dbReference type="InterPro" id="IPR026579">
    <property type="entry name" value="FtsQ"/>
</dbReference>
<gene>
    <name evidence="9" type="primary">ftsQ</name>
    <name evidence="11" type="ORF">JJB74_02840</name>
</gene>
<dbReference type="GO" id="GO:0005886">
    <property type="term" value="C:plasma membrane"/>
    <property type="evidence" value="ECO:0007669"/>
    <property type="project" value="UniProtKB-SubCell"/>
</dbReference>
<evidence type="ECO:0000313" key="12">
    <source>
        <dbReference type="Proteomes" id="UP000622890"/>
    </source>
</evidence>
<dbReference type="GO" id="GO:0090529">
    <property type="term" value="P:cell septum assembly"/>
    <property type="evidence" value="ECO:0007669"/>
    <property type="project" value="InterPro"/>
</dbReference>
<keyword evidence="8 9" id="KW-0131">Cell cycle</keyword>
<keyword evidence="3 9" id="KW-0997">Cell inner membrane</keyword>
<dbReference type="Pfam" id="PF03799">
    <property type="entry name" value="FtsQ_DivIB_C"/>
    <property type="match status" value="1"/>
</dbReference>
<name>A0A934SN69_9BURK</name>
<dbReference type="Gene3D" id="3.10.20.310">
    <property type="entry name" value="membrane protein fhac"/>
    <property type="match status" value="1"/>
</dbReference>
<dbReference type="Proteomes" id="UP000622890">
    <property type="component" value="Unassembled WGS sequence"/>
</dbReference>
<dbReference type="PANTHER" id="PTHR35851">
    <property type="entry name" value="CELL DIVISION PROTEIN FTSQ"/>
    <property type="match status" value="1"/>
</dbReference>
<dbReference type="GO" id="GO:0043093">
    <property type="term" value="P:FtsZ-dependent cytokinesis"/>
    <property type="evidence" value="ECO:0007669"/>
    <property type="project" value="UniProtKB-UniRule"/>
</dbReference>
<comment type="function">
    <text evidence="9">Essential cell division protein. May link together the upstream cell division proteins, which are predominantly cytoplasmic, with the downstream cell division proteins, which are predominantly periplasmic. May control correct divisome assembly.</text>
</comment>
<dbReference type="InterPro" id="IPR005548">
    <property type="entry name" value="Cell_div_FtsQ/DivIB_C"/>
</dbReference>
<evidence type="ECO:0000256" key="8">
    <source>
        <dbReference type="ARBA" id="ARBA00023306"/>
    </source>
</evidence>
<keyword evidence="7 9" id="KW-0472">Membrane</keyword>
<evidence type="ECO:0000256" key="5">
    <source>
        <dbReference type="ARBA" id="ARBA00022692"/>
    </source>
</evidence>
<keyword evidence="12" id="KW-1185">Reference proteome</keyword>
<comment type="subcellular location">
    <subcellularLocation>
        <location evidence="9">Cell inner membrane</location>
        <topology evidence="9">Single-pass type II membrane protein</topology>
    </subcellularLocation>
    <subcellularLocation>
        <location evidence="1">Membrane</location>
    </subcellularLocation>
    <text evidence="9">Localizes to the division septum.</text>
</comment>
<feature type="transmembrane region" description="Helical" evidence="9">
    <location>
        <begin position="12"/>
        <end position="31"/>
    </location>
</feature>
<dbReference type="InterPro" id="IPR013685">
    <property type="entry name" value="POTRA_FtsQ_type"/>
</dbReference>
<comment type="subunit">
    <text evidence="9">Part of a complex composed of FtsB, FtsL and FtsQ.</text>
</comment>
<dbReference type="GO" id="GO:0032153">
    <property type="term" value="C:cell division site"/>
    <property type="evidence" value="ECO:0007669"/>
    <property type="project" value="UniProtKB-UniRule"/>
</dbReference>
<organism evidence="11 12">
    <name type="scientific">Noviherbaspirillum pedocola</name>
    <dbReference type="NCBI Taxonomy" id="2801341"/>
    <lineage>
        <taxon>Bacteria</taxon>
        <taxon>Pseudomonadati</taxon>
        <taxon>Pseudomonadota</taxon>
        <taxon>Betaproteobacteria</taxon>
        <taxon>Burkholderiales</taxon>
        <taxon>Oxalobacteraceae</taxon>
        <taxon>Noviherbaspirillum</taxon>
    </lineage>
</organism>
<keyword evidence="2 9" id="KW-1003">Cell membrane</keyword>
<dbReference type="AlphaFoldDB" id="A0A934SN69"/>
<evidence type="ECO:0000256" key="1">
    <source>
        <dbReference type="ARBA" id="ARBA00004370"/>
    </source>
</evidence>
<keyword evidence="4 9" id="KW-0132">Cell division</keyword>
<feature type="domain" description="POTRA" evidence="10">
    <location>
        <begin position="37"/>
        <end position="110"/>
    </location>
</feature>
<dbReference type="InterPro" id="IPR034746">
    <property type="entry name" value="POTRA"/>
</dbReference>